<evidence type="ECO:0000313" key="2">
    <source>
        <dbReference type="EMBL" id="STD15170.1"/>
    </source>
</evidence>
<proteinExistence type="predicted"/>
<protein>
    <submittedName>
        <fullName evidence="2">Uncharacterized protein</fullName>
    </submittedName>
</protein>
<reference evidence="2 3" key="1">
    <citation type="submission" date="2018-06" db="EMBL/GenBank/DDBJ databases">
        <authorList>
            <consortium name="Pathogen Informatics"/>
            <person name="Doyle S."/>
        </authorList>
    </citation>
    <scope>NUCLEOTIDE SEQUENCE [LARGE SCALE GENOMIC DNA]</scope>
    <source>
        <strain evidence="2 3">NCTC7915</strain>
    </source>
</reference>
<dbReference type="AlphaFoldDB" id="A0AA46BQ67"/>
<sequence length="50" mass="5412">MLLCVDAVCEDVAKEHISYAVIPKALKHSRMRSVSMTEPEKGQTNVGPAA</sequence>
<dbReference type="EMBL" id="UFYA01000001">
    <property type="protein sequence ID" value="STD15170.1"/>
    <property type="molecule type" value="Genomic_DNA"/>
</dbReference>
<gene>
    <name evidence="2" type="ORF">NCTC7915_02256</name>
</gene>
<dbReference type="Proteomes" id="UP000254118">
    <property type="component" value="Unassembled WGS sequence"/>
</dbReference>
<comment type="caution">
    <text evidence="2">The sequence shown here is derived from an EMBL/GenBank/DDBJ whole genome shotgun (WGS) entry which is preliminary data.</text>
</comment>
<feature type="region of interest" description="Disordered" evidence="1">
    <location>
        <begin position="30"/>
        <end position="50"/>
    </location>
</feature>
<feature type="compositionally biased region" description="Polar residues" evidence="1">
    <location>
        <begin position="32"/>
        <end position="50"/>
    </location>
</feature>
<evidence type="ECO:0000256" key="1">
    <source>
        <dbReference type="SAM" id="MobiDB-lite"/>
    </source>
</evidence>
<evidence type="ECO:0000313" key="3">
    <source>
        <dbReference type="Proteomes" id="UP000254118"/>
    </source>
</evidence>
<accession>A0AA46BQ67</accession>
<organism evidence="2 3">
    <name type="scientific">Dermatophilus congolensis</name>
    <dbReference type="NCBI Taxonomy" id="1863"/>
    <lineage>
        <taxon>Bacteria</taxon>
        <taxon>Bacillati</taxon>
        <taxon>Actinomycetota</taxon>
        <taxon>Actinomycetes</taxon>
        <taxon>Micrococcales</taxon>
        <taxon>Dermatophilaceae</taxon>
        <taxon>Dermatophilus</taxon>
    </lineage>
</organism>
<name>A0AA46BQ67_9MICO</name>